<proteinExistence type="predicted"/>
<dbReference type="PROSITE" id="PS50977">
    <property type="entry name" value="HTH_TETR_2"/>
    <property type="match status" value="1"/>
</dbReference>
<keyword evidence="1" id="KW-0805">Transcription regulation</keyword>
<feature type="DNA-binding region" description="H-T-H motif" evidence="4">
    <location>
        <begin position="33"/>
        <end position="52"/>
    </location>
</feature>
<organism evidence="6 7">
    <name type="scientific">Paraburkholderia metrosideri</name>
    <dbReference type="NCBI Taxonomy" id="580937"/>
    <lineage>
        <taxon>Bacteria</taxon>
        <taxon>Pseudomonadati</taxon>
        <taxon>Pseudomonadota</taxon>
        <taxon>Betaproteobacteria</taxon>
        <taxon>Burkholderiales</taxon>
        <taxon>Burkholderiaceae</taxon>
        <taxon>Paraburkholderia</taxon>
    </lineage>
</organism>
<dbReference type="SUPFAM" id="SSF46689">
    <property type="entry name" value="Homeodomain-like"/>
    <property type="match status" value="1"/>
</dbReference>
<evidence type="ECO:0000256" key="2">
    <source>
        <dbReference type="ARBA" id="ARBA00023125"/>
    </source>
</evidence>
<evidence type="ECO:0000313" key="6">
    <source>
        <dbReference type="EMBL" id="CAD6547335.1"/>
    </source>
</evidence>
<evidence type="ECO:0000313" key="7">
    <source>
        <dbReference type="Proteomes" id="UP000598032"/>
    </source>
</evidence>
<sequence length="205" mass="22334">MVGKMTATGEGTASRILDAGRQLIMRRGYSGFSYADVADAIEIRKASIHHHFPAKADLVIAVVKQSRDMFDAEMAVSREGGADALAQLRAYIGYWERCIADDSAPFCVAGMLGAELPALPEEVAREVKAHFENLTVWLEHVLETGVKDNLFKLDSSVEAQAEMLVSLVYGAMLAARAYGNAMLFKNVTNGAVDRLIKPARRTRAS</sequence>
<evidence type="ECO:0000256" key="1">
    <source>
        <dbReference type="ARBA" id="ARBA00023015"/>
    </source>
</evidence>
<gene>
    <name evidence="6" type="ORF">LMG28140_04460</name>
</gene>
<dbReference type="Pfam" id="PF00440">
    <property type="entry name" value="TetR_N"/>
    <property type="match status" value="1"/>
</dbReference>
<dbReference type="PRINTS" id="PR00455">
    <property type="entry name" value="HTHTETR"/>
</dbReference>
<keyword evidence="3" id="KW-0804">Transcription</keyword>
<dbReference type="PANTHER" id="PTHR47506">
    <property type="entry name" value="TRANSCRIPTIONAL REGULATORY PROTEIN"/>
    <property type="match status" value="1"/>
</dbReference>
<protein>
    <recommendedName>
        <fullName evidence="5">HTH tetR-type domain-containing protein</fullName>
    </recommendedName>
</protein>
<dbReference type="PANTHER" id="PTHR47506:SF6">
    <property type="entry name" value="HTH-TYPE TRANSCRIPTIONAL REPRESSOR NEMR"/>
    <property type="match status" value="1"/>
</dbReference>
<dbReference type="SUPFAM" id="SSF48498">
    <property type="entry name" value="Tetracyclin repressor-like, C-terminal domain"/>
    <property type="match status" value="1"/>
</dbReference>
<evidence type="ECO:0000256" key="3">
    <source>
        <dbReference type="ARBA" id="ARBA00023163"/>
    </source>
</evidence>
<dbReference type="InterPro" id="IPR011075">
    <property type="entry name" value="TetR_C"/>
</dbReference>
<dbReference type="InterPro" id="IPR036271">
    <property type="entry name" value="Tet_transcr_reg_TetR-rel_C_sf"/>
</dbReference>
<dbReference type="Pfam" id="PF16925">
    <property type="entry name" value="TetR_C_13"/>
    <property type="match status" value="1"/>
</dbReference>
<evidence type="ECO:0000256" key="4">
    <source>
        <dbReference type="PROSITE-ProRule" id="PRU00335"/>
    </source>
</evidence>
<feature type="domain" description="HTH tetR-type" evidence="5">
    <location>
        <begin position="10"/>
        <end position="70"/>
    </location>
</feature>
<dbReference type="InterPro" id="IPR009057">
    <property type="entry name" value="Homeodomain-like_sf"/>
</dbReference>
<keyword evidence="2 4" id="KW-0238">DNA-binding</keyword>
<dbReference type="InterPro" id="IPR001647">
    <property type="entry name" value="HTH_TetR"/>
</dbReference>
<keyword evidence="7" id="KW-1185">Reference proteome</keyword>
<dbReference type="EMBL" id="CAJHCP010000009">
    <property type="protein sequence ID" value="CAD6547335.1"/>
    <property type="molecule type" value="Genomic_DNA"/>
</dbReference>
<comment type="caution">
    <text evidence="6">The sequence shown here is derived from an EMBL/GenBank/DDBJ whole genome shotgun (WGS) entry which is preliminary data.</text>
</comment>
<reference evidence="6 7" key="1">
    <citation type="submission" date="2020-10" db="EMBL/GenBank/DDBJ databases">
        <authorList>
            <person name="Peeters C."/>
        </authorList>
    </citation>
    <scope>NUCLEOTIDE SEQUENCE [LARGE SCALE GENOMIC DNA]</scope>
    <source>
        <strain evidence="6 7">LMG 28140</strain>
    </source>
</reference>
<evidence type="ECO:0000259" key="5">
    <source>
        <dbReference type="PROSITE" id="PS50977"/>
    </source>
</evidence>
<dbReference type="Gene3D" id="1.10.357.10">
    <property type="entry name" value="Tetracycline Repressor, domain 2"/>
    <property type="match status" value="1"/>
</dbReference>
<name>A0ABM8NWX0_9BURK</name>
<accession>A0ABM8NWX0</accession>
<dbReference type="Proteomes" id="UP000598032">
    <property type="component" value="Unassembled WGS sequence"/>
</dbReference>